<accession>A0A5C5G2I6</accession>
<evidence type="ECO:0000313" key="2">
    <source>
        <dbReference type="EMBL" id="TNY22201.1"/>
    </source>
</evidence>
<reference evidence="2 3" key="1">
    <citation type="submission" date="2019-03" db="EMBL/GenBank/DDBJ databases">
        <title>Rhodosporidium diobovatum UCD-FST 08-225 genome sequencing, assembly, and annotation.</title>
        <authorList>
            <person name="Fakankun I.U."/>
            <person name="Fristensky B."/>
            <person name="Levin D.B."/>
        </authorList>
    </citation>
    <scope>NUCLEOTIDE SEQUENCE [LARGE SCALE GENOMIC DNA]</scope>
    <source>
        <strain evidence="2 3">UCD-FST 08-225</strain>
    </source>
</reference>
<comment type="caution">
    <text evidence="2">The sequence shown here is derived from an EMBL/GenBank/DDBJ whole genome shotgun (WGS) entry which is preliminary data.</text>
</comment>
<evidence type="ECO:0008006" key="4">
    <source>
        <dbReference type="Google" id="ProtNLM"/>
    </source>
</evidence>
<proteinExistence type="predicted"/>
<evidence type="ECO:0000256" key="1">
    <source>
        <dbReference type="SAM" id="SignalP"/>
    </source>
</evidence>
<gene>
    <name evidence="2" type="ORF">DMC30DRAFT_160026</name>
</gene>
<dbReference type="EMBL" id="SOZI01000029">
    <property type="protein sequence ID" value="TNY22201.1"/>
    <property type="molecule type" value="Genomic_DNA"/>
</dbReference>
<keyword evidence="1" id="KW-0732">Signal</keyword>
<dbReference type="AlphaFoldDB" id="A0A5C5G2I6"/>
<keyword evidence="3" id="KW-1185">Reference proteome</keyword>
<dbReference type="Proteomes" id="UP000311382">
    <property type="component" value="Unassembled WGS sequence"/>
</dbReference>
<sequence>MLAVRSFLFLSLAALFSVLAVARSDPLNPPLHTGHLSRESALRPLSRSPRALLRARQVVPPSAGQVAAAREAHAWRKAVARLDRARAVVEEAGEEVTRRAERVRRAKGGVREAVVVEEEGQAVHDTLFRLIQVLNASADAPSATVPVDDPLDAIANFAAARHAAAAPSASAAPLPSGHTRARRALPAHVDRDPLAALSQLLSTLNRTVSVPLSDILPSLPPVLRDSVRALLEAVGEEAAGVVEGALLLQREGGSSQGVLGGMAEGEQGGEERLEGLLRLVKGNVTGP</sequence>
<protein>
    <recommendedName>
        <fullName evidence="4">Proteophosphoglycan ppg4</fullName>
    </recommendedName>
</protein>
<evidence type="ECO:0000313" key="3">
    <source>
        <dbReference type="Proteomes" id="UP000311382"/>
    </source>
</evidence>
<name>A0A5C5G2I6_9BASI</name>
<organism evidence="2 3">
    <name type="scientific">Rhodotorula diobovata</name>
    <dbReference type="NCBI Taxonomy" id="5288"/>
    <lineage>
        <taxon>Eukaryota</taxon>
        <taxon>Fungi</taxon>
        <taxon>Dikarya</taxon>
        <taxon>Basidiomycota</taxon>
        <taxon>Pucciniomycotina</taxon>
        <taxon>Microbotryomycetes</taxon>
        <taxon>Sporidiobolales</taxon>
        <taxon>Sporidiobolaceae</taxon>
        <taxon>Rhodotorula</taxon>
    </lineage>
</organism>
<feature type="chain" id="PRO_5022806897" description="Proteophosphoglycan ppg4" evidence="1">
    <location>
        <begin position="25"/>
        <end position="287"/>
    </location>
</feature>
<feature type="signal peptide" evidence="1">
    <location>
        <begin position="1"/>
        <end position="24"/>
    </location>
</feature>